<dbReference type="RefSeq" id="WP_145774236.1">
    <property type="nucleotide sequence ID" value="NZ_BAAATQ010000231.1"/>
</dbReference>
<keyword evidence="2" id="KW-0472">Membrane</keyword>
<feature type="region of interest" description="Disordered" evidence="1">
    <location>
        <begin position="115"/>
        <end position="141"/>
    </location>
</feature>
<dbReference type="EMBL" id="VLKE01000001">
    <property type="protein sequence ID" value="TWH67360.1"/>
    <property type="molecule type" value="Genomic_DNA"/>
</dbReference>
<dbReference type="Proteomes" id="UP000319825">
    <property type="component" value="Unassembled WGS sequence"/>
</dbReference>
<organism evidence="3 4">
    <name type="scientific">Micromonospora olivasterospora</name>
    <dbReference type="NCBI Taxonomy" id="1880"/>
    <lineage>
        <taxon>Bacteria</taxon>
        <taxon>Bacillati</taxon>
        <taxon>Actinomycetota</taxon>
        <taxon>Actinomycetes</taxon>
        <taxon>Micromonosporales</taxon>
        <taxon>Micromonosporaceae</taxon>
        <taxon>Micromonospora</taxon>
    </lineage>
</organism>
<dbReference type="InterPro" id="IPR015943">
    <property type="entry name" value="WD40/YVTN_repeat-like_dom_sf"/>
</dbReference>
<reference evidence="3 4" key="1">
    <citation type="submission" date="2019-07" db="EMBL/GenBank/DDBJ databases">
        <title>R&amp;d 2014.</title>
        <authorList>
            <person name="Klenk H.-P."/>
        </authorList>
    </citation>
    <scope>NUCLEOTIDE SEQUENCE [LARGE SCALE GENOMIC DNA]</scope>
    <source>
        <strain evidence="3 4">DSM 43868</strain>
    </source>
</reference>
<comment type="caution">
    <text evidence="3">The sequence shown here is derived from an EMBL/GenBank/DDBJ whole genome shotgun (WGS) entry which is preliminary data.</text>
</comment>
<keyword evidence="2" id="KW-1133">Transmembrane helix</keyword>
<keyword evidence="2" id="KW-0812">Transmembrane</keyword>
<protein>
    <recommendedName>
        <fullName evidence="5">BNR repeat protein</fullName>
    </recommendedName>
</protein>
<dbReference type="CDD" id="cd15482">
    <property type="entry name" value="Sialidase_non-viral"/>
    <property type="match status" value="1"/>
</dbReference>
<evidence type="ECO:0000256" key="2">
    <source>
        <dbReference type="SAM" id="Phobius"/>
    </source>
</evidence>
<dbReference type="InterPro" id="IPR036278">
    <property type="entry name" value="Sialidase_sf"/>
</dbReference>
<gene>
    <name evidence="3" type="ORF">JD77_02335</name>
</gene>
<evidence type="ECO:0000256" key="1">
    <source>
        <dbReference type="SAM" id="MobiDB-lite"/>
    </source>
</evidence>
<keyword evidence="4" id="KW-1185">Reference proteome</keyword>
<accession>A0A562I8J8</accession>
<evidence type="ECO:0000313" key="3">
    <source>
        <dbReference type="EMBL" id="TWH67360.1"/>
    </source>
</evidence>
<evidence type="ECO:0000313" key="4">
    <source>
        <dbReference type="Proteomes" id="UP000319825"/>
    </source>
</evidence>
<dbReference type="AlphaFoldDB" id="A0A562I8J8"/>
<feature type="transmembrane region" description="Helical" evidence="2">
    <location>
        <begin position="38"/>
        <end position="59"/>
    </location>
</feature>
<proteinExistence type="predicted"/>
<sequence>MSAREFPGFDPEIVADAVRQPPLAALRSAARSRRRHRAGIALAAVVSLAGAASVPFGGYRTAGGSFSPDGVLPTPINSPVSELFVLSEDKAVAVQVRGDDRCDIRFSSTSDGGRHWTDFRPARSEAPCRQQADGPERNPSTVGYTVLGERSYLVEFDGHRVLSTDGGQTWRDATDAMIEVPAFPRTALLVSCQAGCHALSGPLAVDPQTGDVFRLSGEPPSSQRPFSVQASPDGTIWVTYHSESADESPRIARSVDRGATWRTAGEPDGAWTVAVAGVSASEAYLLALPRTSAPDRPRSSGSALLLHTLDGGRTWTEMGTDLPTNTIVRPFTVGRDGSLLVGDRTHDASAAFFYVSRDGGRHFTRSAVVTQGGIAGSSPGLAWLTEPGDAVAGTATAQVSRDGTTWAPLRLP</sequence>
<dbReference type="SUPFAM" id="SSF110296">
    <property type="entry name" value="Oligoxyloglucan reducing end-specific cellobiohydrolase"/>
    <property type="match status" value="1"/>
</dbReference>
<dbReference type="OrthoDB" id="9764804at2"/>
<evidence type="ECO:0008006" key="5">
    <source>
        <dbReference type="Google" id="ProtNLM"/>
    </source>
</evidence>
<dbReference type="SUPFAM" id="SSF50939">
    <property type="entry name" value="Sialidases"/>
    <property type="match status" value="1"/>
</dbReference>
<dbReference type="Gene3D" id="2.130.10.10">
    <property type="entry name" value="YVTN repeat-like/Quinoprotein amine dehydrogenase"/>
    <property type="match status" value="1"/>
</dbReference>
<name>A0A562I8J8_MICOL</name>